<dbReference type="PANTHER" id="PTHR30034">
    <property type="entry name" value="FLAGELLAR MOTOR SWITCH PROTEIN FLIM"/>
    <property type="match status" value="1"/>
</dbReference>
<keyword evidence="2" id="KW-0282">Flagellum</keyword>
<dbReference type="AlphaFoldDB" id="A0A5C5YXN7"/>
<dbReference type="Proteomes" id="UP000315010">
    <property type="component" value="Unassembled WGS sequence"/>
</dbReference>
<dbReference type="GO" id="GO:0050918">
    <property type="term" value="P:positive chemotaxis"/>
    <property type="evidence" value="ECO:0007669"/>
    <property type="project" value="TreeGrafter"/>
</dbReference>
<protein>
    <submittedName>
        <fullName evidence="2">Flagellar motor switch protein FliN</fullName>
    </submittedName>
</protein>
<organism evidence="2 3">
    <name type="scientific">Novipirellula herctigrandis</name>
    <dbReference type="NCBI Taxonomy" id="2527986"/>
    <lineage>
        <taxon>Bacteria</taxon>
        <taxon>Pseudomonadati</taxon>
        <taxon>Planctomycetota</taxon>
        <taxon>Planctomycetia</taxon>
        <taxon>Pirellulales</taxon>
        <taxon>Pirellulaceae</taxon>
        <taxon>Novipirellula</taxon>
    </lineage>
</organism>
<dbReference type="PANTHER" id="PTHR30034:SF6">
    <property type="entry name" value="YOP PROTEINS TRANSLOCATION PROTEIN Q"/>
    <property type="match status" value="1"/>
</dbReference>
<keyword evidence="2" id="KW-0969">Cilium</keyword>
<evidence type="ECO:0000259" key="1">
    <source>
        <dbReference type="Pfam" id="PF01052"/>
    </source>
</evidence>
<dbReference type="GO" id="GO:0071978">
    <property type="term" value="P:bacterial-type flagellum-dependent swarming motility"/>
    <property type="evidence" value="ECO:0007669"/>
    <property type="project" value="TreeGrafter"/>
</dbReference>
<dbReference type="RefSeq" id="WP_146394942.1">
    <property type="nucleotide sequence ID" value="NZ_SJPJ01000001.1"/>
</dbReference>
<accession>A0A5C5YXN7</accession>
<dbReference type="OrthoDB" id="278219at2"/>
<feature type="domain" description="Flagellar motor switch protein FliN-like C-terminal" evidence="1">
    <location>
        <begin position="12"/>
        <end position="82"/>
    </location>
</feature>
<name>A0A5C5YXN7_9BACT</name>
<keyword evidence="3" id="KW-1185">Reference proteome</keyword>
<dbReference type="InterPro" id="IPR001543">
    <property type="entry name" value="FliN-like_C"/>
</dbReference>
<proteinExistence type="predicted"/>
<dbReference type="InterPro" id="IPR036429">
    <property type="entry name" value="SpoA-like_sf"/>
</dbReference>
<dbReference type="Gene3D" id="2.30.330.10">
    <property type="entry name" value="SpoA-like"/>
    <property type="match status" value="1"/>
</dbReference>
<dbReference type="SUPFAM" id="SSF101801">
    <property type="entry name" value="Surface presentation of antigens (SPOA)"/>
    <property type="match status" value="1"/>
</dbReference>
<keyword evidence="2" id="KW-0966">Cell projection</keyword>
<reference evidence="2 3" key="1">
    <citation type="submission" date="2019-02" db="EMBL/GenBank/DDBJ databases">
        <title>Deep-cultivation of Planctomycetes and their phenomic and genomic characterization uncovers novel biology.</title>
        <authorList>
            <person name="Wiegand S."/>
            <person name="Jogler M."/>
            <person name="Boedeker C."/>
            <person name="Pinto D."/>
            <person name="Vollmers J."/>
            <person name="Rivas-Marin E."/>
            <person name="Kohn T."/>
            <person name="Peeters S.H."/>
            <person name="Heuer A."/>
            <person name="Rast P."/>
            <person name="Oberbeckmann S."/>
            <person name="Bunk B."/>
            <person name="Jeske O."/>
            <person name="Meyerdierks A."/>
            <person name="Storesund J.E."/>
            <person name="Kallscheuer N."/>
            <person name="Luecker S."/>
            <person name="Lage O.M."/>
            <person name="Pohl T."/>
            <person name="Merkel B.J."/>
            <person name="Hornburger P."/>
            <person name="Mueller R.-W."/>
            <person name="Bruemmer F."/>
            <person name="Labrenz M."/>
            <person name="Spormann A.M."/>
            <person name="Op Den Camp H."/>
            <person name="Overmann J."/>
            <person name="Amann R."/>
            <person name="Jetten M.S.M."/>
            <person name="Mascher T."/>
            <person name="Medema M.H."/>
            <person name="Devos D.P."/>
            <person name="Kaster A.-K."/>
            <person name="Ovreas L."/>
            <person name="Rohde M."/>
            <person name="Galperin M.Y."/>
            <person name="Jogler C."/>
        </authorList>
    </citation>
    <scope>NUCLEOTIDE SEQUENCE [LARGE SCALE GENOMIC DNA]</scope>
    <source>
        <strain evidence="2 3">CA13</strain>
    </source>
</reference>
<evidence type="ECO:0000313" key="2">
    <source>
        <dbReference type="EMBL" id="TWT79805.1"/>
    </source>
</evidence>
<comment type="caution">
    <text evidence="2">The sequence shown here is derived from an EMBL/GenBank/DDBJ whole genome shotgun (WGS) entry which is preliminary data.</text>
</comment>
<sequence>MEIPNSNSYSQAVLGIQTTVSVTLARQQVPLSRIIDLVPGSMLTFDSHCDEPLTLEVGECPIAKGETVKIGDKFGLRIREILREEE</sequence>
<evidence type="ECO:0000313" key="3">
    <source>
        <dbReference type="Proteomes" id="UP000315010"/>
    </source>
</evidence>
<dbReference type="EMBL" id="SJPJ01000001">
    <property type="protein sequence ID" value="TWT79805.1"/>
    <property type="molecule type" value="Genomic_DNA"/>
</dbReference>
<dbReference type="Pfam" id="PF01052">
    <property type="entry name" value="FliMN_C"/>
    <property type="match status" value="1"/>
</dbReference>
<gene>
    <name evidence="2" type="primary">fliN_1</name>
    <name evidence="2" type="ORF">CA13_12120</name>
</gene>